<sequence length="476" mass="52141">MPNKDLRSWLSAVEANGELKVIRGAEPKEEIGGIVDIYQRKMGNPAVMFDEVPGYRKGFRVLANILTSVSRINIALGLPPESGEMDLVQWWRTYMREAPSFPPVEVASGPLMENVFEGDAVDITRIPTPVWHELDGGPFIGTACLVIMKDPDSGWINSGTYRIQSHAPNLATVMISPGKHGRILMNKYHERGEPCPVAVVVGMHPAIFMLSGLEIPYNKSELEAAGGIFGEPVEVLKMPKTGLPVPADAEIAFEGFIHPNDAVQEGPLGEWTGYYAGGSRPEPAIRIATLMHRNDPILLGAIPAVPPNDNTFYLGTYRCGAVWNQLEAAGIPEVKGVWAHEAGGSRFWLTVSIKQLYGGHAKQAAMVAAHCHAGAYCNRWTIVVDEDIDPTNINDVIWAMSSRVDTRDGVDIIEGGWSSALDPMCYDGDNDRRNGRVIVNACKPFHRKDTFPVVARSSKALDERIIAKWKSDLPKA</sequence>
<dbReference type="InterPro" id="IPR002830">
    <property type="entry name" value="UbiD"/>
</dbReference>
<dbReference type="GO" id="GO:0016831">
    <property type="term" value="F:carboxy-lyase activity"/>
    <property type="evidence" value="ECO:0007669"/>
    <property type="project" value="InterPro"/>
</dbReference>
<dbReference type="SUPFAM" id="SSF50475">
    <property type="entry name" value="FMN-binding split barrel"/>
    <property type="match status" value="1"/>
</dbReference>
<proteinExistence type="predicted"/>
<keyword evidence="5" id="KW-1185">Reference proteome</keyword>
<reference evidence="4" key="1">
    <citation type="submission" date="2019-03" db="EMBL/GenBank/DDBJ databases">
        <title>Afifella sp. nov., isolated from activated sludge.</title>
        <authorList>
            <person name="Li Q."/>
            <person name="Liu Y."/>
        </authorList>
    </citation>
    <scope>NUCLEOTIDE SEQUENCE</scope>
    <source>
        <strain evidence="4">L72</strain>
    </source>
</reference>
<protein>
    <submittedName>
        <fullName evidence="4">UbiD family decarboxylase</fullName>
    </submittedName>
</protein>
<gene>
    <name evidence="4" type="ORF">E4O86_16775</name>
</gene>
<dbReference type="AlphaFoldDB" id="A0A964T6C5"/>
<organism evidence="4 5">
    <name type="scientific">Propylenella binzhouense</name>
    <dbReference type="NCBI Taxonomy" id="2555902"/>
    <lineage>
        <taxon>Bacteria</taxon>
        <taxon>Pseudomonadati</taxon>
        <taxon>Pseudomonadota</taxon>
        <taxon>Alphaproteobacteria</taxon>
        <taxon>Hyphomicrobiales</taxon>
        <taxon>Propylenellaceae</taxon>
        <taxon>Propylenella</taxon>
    </lineage>
</organism>
<evidence type="ECO:0000259" key="1">
    <source>
        <dbReference type="Pfam" id="PF01977"/>
    </source>
</evidence>
<feature type="domain" description="3-octaprenyl-4-hydroxybenzoate carboxy-lyase-like N-terminal" evidence="2">
    <location>
        <begin position="10"/>
        <end position="82"/>
    </location>
</feature>
<dbReference type="Pfam" id="PF20696">
    <property type="entry name" value="UbiD_C"/>
    <property type="match status" value="1"/>
</dbReference>
<dbReference type="SUPFAM" id="SSF143968">
    <property type="entry name" value="UbiD C-terminal domain-like"/>
    <property type="match status" value="1"/>
</dbReference>
<dbReference type="Pfam" id="PF20695">
    <property type="entry name" value="UbiD_N"/>
    <property type="match status" value="1"/>
</dbReference>
<feature type="domain" description="3-octaprenyl-4-hydroxybenzoate carboxy-lyase-like Rift-related" evidence="1">
    <location>
        <begin position="106"/>
        <end position="304"/>
    </location>
</feature>
<evidence type="ECO:0000313" key="4">
    <source>
        <dbReference type="EMBL" id="MYZ49366.1"/>
    </source>
</evidence>
<dbReference type="Pfam" id="PF01977">
    <property type="entry name" value="UbiD"/>
    <property type="match status" value="1"/>
</dbReference>
<evidence type="ECO:0000259" key="2">
    <source>
        <dbReference type="Pfam" id="PF20695"/>
    </source>
</evidence>
<accession>A0A964T6C5</accession>
<dbReference type="OrthoDB" id="9809841at2"/>
<evidence type="ECO:0000259" key="3">
    <source>
        <dbReference type="Pfam" id="PF20696"/>
    </source>
</evidence>
<dbReference type="InterPro" id="IPR048304">
    <property type="entry name" value="UbiD_Rift_dom"/>
</dbReference>
<name>A0A964T6C5_9HYPH</name>
<comment type="caution">
    <text evidence="4">The sequence shown here is derived from an EMBL/GenBank/DDBJ whole genome shotgun (WGS) entry which is preliminary data.</text>
</comment>
<dbReference type="InterPro" id="IPR049381">
    <property type="entry name" value="UbiD-like_C"/>
</dbReference>
<dbReference type="InterPro" id="IPR049383">
    <property type="entry name" value="UbiD-like_N"/>
</dbReference>
<feature type="domain" description="3-octaprenyl-4-hydroxybenzoate carboxy-lyase-like C-terminal" evidence="3">
    <location>
        <begin position="322"/>
        <end position="441"/>
    </location>
</feature>
<dbReference type="GO" id="GO:0005737">
    <property type="term" value="C:cytoplasm"/>
    <property type="evidence" value="ECO:0007669"/>
    <property type="project" value="TreeGrafter"/>
</dbReference>
<dbReference type="RefSeq" id="WP_161141707.1">
    <property type="nucleotide sequence ID" value="NZ_SPKJ01000071.1"/>
</dbReference>
<dbReference type="Gene3D" id="3.40.1670.10">
    <property type="entry name" value="UbiD C-terminal domain-like"/>
    <property type="match status" value="1"/>
</dbReference>
<evidence type="ECO:0000313" key="5">
    <source>
        <dbReference type="Proteomes" id="UP000773614"/>
    </source>
</evidence>
<dbReference type="PANTHER" id="PTHR30108:SF17">
    <property type="entry name" value="FERULIC ACID DECARBOXYLASE 1"/>
    <property type="match status" value="1"/>
</dbReference>
<dbReference type="NCBIfam" id="TIGR00148">
    <property type="entry name" value="UbiD family decarboxylase"/>
    <property type="match status" value="1"/>
</dbReference>
<dbReference type="EMBL" id="SPKJ01000071">
    <property type="protein sequence ID" value="MYZ49366.1"/>
    <property type="molecule type" value="Genomic_DNA"/>
</dbReference>
<dbReference type="PANTHER" id="PTHR30108">
    <property type="entry name" value="3-OCTAPRENYL-4-HYDROXYBENZOATE CARBOXY-LYASE-RELATED"/>
    <property type="match status" value="1"/>
</dbReference>
<dbReference type="Proteomes" id="UP000773614">
    <property type="component" value="Unassembled WGS sequence"/>
</dbReference>